<evidence type="ECO:0000313" key="3">
    <source>
        <dbReference type="EMBL" id="TWU04523.1"/>
    </source>
</evidence>
<keyword evidence="2" id="KW-0732">Signal</keyword>
<keyword evidence="4" id="KW-1185">Reference proteome</keyword>
<dbReference type="Gene3D" id="1.25.40.20">
    <property type="entry name" value="Ankyrin repeat-containing domain"/>
    <property type="match status" value="1"/>
</dbReference>
<sequence precursor="true">MLHKNRLLERLALLVLPVLLCGANLSGAQGELAPLSVESNIVESDAIATPVQQRTLHQRLCELNPNWSDKTPNQDAVAKINAVDDDVALIQAHFSLVIERLETADVGHLTSSQLAQRIANIQSLREYMIAGEFPQNIFVPGRRPVFIDPWGTHCAVGYLIATSGHSELANRINQEHQLDVLCDIKTRGLPQWQTASGLSVAELALIQPHYAFRNFSQSIEYPAEIESLILGDSTAVIEALESGKLNVESRCGGKTLLHFAAAAGDLELAKRLVKQGADLNALSTMGCDEAEIAKAGNHRRFEVRWDAATLVTQVRYSSAMGRVYNSTSGSYVADVLQDFFGGMDGKNALHYATAAPRASGNRPVAYMIHGYGFQKPFGKPSTEISPMQQLKNRRAEVAQWLREQGLE</sequence>
<evidence type="ECO:0000256" key="1">
    <source>
        <dbReference type="PROSITE-ProRule" id="PRU00023"/>
    </source>
</evidence>
<protein>
    <submittedName>
        <fullName evidence="3">Ankyrin repeat protein</fullName>
    </submittedName>
</protein>
<gene>
    <name evidence="3" type="ORF">Pla52n_25640</name>
</gene>
<evidence type="ECO:0000313" key="4">
    <source>
        <dbReference type="Proteomes" id="UP000320176"/>
    </source>
</evidence>
<organism evidence="3 4">
    <name type="scientific">Stieleria varia</name>
    <dbReference type="NCBI Taxonomy" id="2528005"/>
    <lineage>
        <taxon>Bacteria</taxon>
        <taxon>Pseudomonadati</taxon>
        <taxon>Planctomycetota</taxon>
        <taxon>Planctomycetia</taxon>
        <taxon>Pirellulales</taxon>
        <taxon>Pirellulaceae</taxon>
        <taxon>Stieleria</taxon>
    </lineage>
</organism>
<dbReference type="AlphaFoldDB" id="A0A5C6AX53"/>
<dbReference type="InterPro" id="IPR036770">
    <property type="entry name" value="Ankyrin_rpt-contain_sf"/>
</dbReference>
<dbReference type="PROSITE" id="PS50297">
    <property type="entry name" value="ANK_REP_REGION"/>
    <property type="match status" value="1"/>
</dbReference>
<reference evidence="3 4" key="1">
    <citation type="submission" date="2019-02" db="EMBL/GenBank/DDBJ databases">
        <title>Deep-cultivation of Planctomycetes and their phenomic and genomic characterization uncovers novel biology.</title>
        <authorList>
            <person name="Wiegand S."/>
            <person name="Jogler M."/>
            <person name="Boedeker C."/>
            <person name="Pinto D."/>
            <person name="Vollmers J."/>
            <person name="Rivas-Marin E."/>
            <person name="Kohn T."/>
            <person name="Peeters S.H."/>
            <person name="Heuer A."/>
            <person name="Rast P."/>
            <person name="Oberbeckmann S."/>
            <person name="Bunk B."/>
            <person name="Jeske O."/>
            <person name="Meyerdierks A."/>
            <person name="Storesund J.E."/>
            <person name="Kallscheuer N."/>
            <person name="Luecker S."/>
            <person name="Lage O.M."/>
            <person name="Pohl T."/>
            <person name="Merkel B.J."/>
            <person name="Hornburger P."/>
            <person name="Mueller R.-W."/>
            <person name="Bruemmer F."/>
            <person name="Labrenz M."/>
            <person name="Spormann A.M."/>
            <person name="Op Den Camp H."/>
            <person name="Overmann J."/>
            <person name="Amann R."/>
            <person name="Jetten M.S.M."/>
            <person name="Mascher T."/>
            <person name="Medema M.H."/>
            <person name="Devos D.P."/>
            <person name="Kaster A.-K."/>
            <person name="Ovreas L."/>
            <person name="Rohde M."/>
            <person name="Galperin M.Y."/>
            <person name="Jogler C."/>
        </authorList>
    </citation>
    <scope>NUCLEOTIDE SEQUENCE [LARGE SCALE GENOMIC DNA]</scope>
    <source>
        <strain evidence="3 4">Pla52n</strain>
    </source>
</reference>
<dbReference type="SMART" id="SM00248">
    <property type="entry name" value="ANK"/>
    <property type="match status" value="2"/>
</dbReference>
<dbReference type="Pfam" id="PF00023">
    <property type="entry name" value="Ank"/>
    <property type="match status" value="1"/>
</dbReference>
<dbReference type="SUPFAM" id="SSF48403">
    <property type="entry name" value="Ankyrin repeat"/>
    <property type="match status" value="1"/>
</dbReference>
<name>A0A5C6AX53_9BACT</name>
<feature type="signal peptide" evidence="2">
    <location>
        <begin position="1"/>
        <end position="28"/>
    </location>
</feature>
<feature type="repeat" description="ANK" evidence="1">
    <location>
        <begin position="252"/>
        <end position="284"/>
    </location>
</feature>
<proteinExistence type="predicted"/>
<evidence type="ECO:0000256" key="2">
    <source>
        <dbReference type="SAM" id="SignalP"/>
    </source>
</evidence>
<keyword evidence="1" id="KW-0040">ANK repeat</keyword>
<dbReference type="EMBL" id="SJPN01000003">
    <property type="protein sequence ID" value="TWU04523.1"/>
    <property type="molecule type" value="Genomic_DNA"/>
</dbReference>
<comment type="caution">
    <text evidence="3">The sequence shown here is derived from an EMBL/GenBank/DDBJ whole genome shotgun (WGS) entry which is preliminary data.</text>
</comment>
<dbReference type="OrthoDB" id="266110at2"/>
<dbReference type="Proteomes" id="UP000320176">
    <property type="component" value="Unassembled WGS sequence"/>
</dbReference>
<dbReference type="RefSeq" id="WP_146519935.1">
    <property type="nucleotide sequence ID" value="NZ_CP151726.1"/>
</dbReference>
<dbReference type="PROSITE" id="PS50088">
    <property type="entry name" value="ANK_REPEAT"/>
    <property type="match status" value="1"/>
</dbReference>
<feature type="chain" id="PRO_5022903962" evidence="2">
    <location>
        <begin position="29"/>
        <end position="407"/>
    </location>
</feature>
<dbReference type="InterPro" id="IPR002110">
    <property type="entry name" value="Ankyrin_rpt"/>
</dbReference>
<accession>A0A5C6AX53</accession>